<dbReference type="SUPFAM" id="SSF53335">
    <property type="entry name" value="S-adenosyl-L-methionine-dependent methyltransferases"/>
    <property type="match status" value="1"/>
</dbReference>
<evidence type="ECO:0000313" key="13">
    <source>
        <dbReference type="EMBL" id="CAG8489717.1"/>
    </source>
</evidence>
<dbReference type="EC" id="2.1.1.56" evidence="1"/>
<evidence type="ECO:0000256" key="1">
    <source>
        <dbReference type="ARBA" id="ARBA00011926"/>
    </source>
</evidence>
<accession>A0A9N8WH59</accession>
<comment type="caution">
    <text evidence="13">The sequence shown here is derived from an EMBL/GenBank/DDBJ whole genome shotgun (WGS) entry which is preliminary data.</text>
</comment>
<keyword evidence="4" id="KW-0949">S-adenosyl-L-methionine</keyword>
<keyword evidence="6" id="KW-0507">mRNA processing</keyword>
<evidence type="ECO:0000256" key="5">
    <source>
        <dbReference type="ARBA" id="ARBA00022884"/>
    </source>
</evidence>
<dbReference type="InterPro" id="IPR039753">
    <property type="entry name" value="RG7MT1"/>
</dbReference>
<gene>
    <name evidence="13" type="ORF">RFULGI_LOCUS1925</name>
</gene>
<evidence type="ECO:0000256" key="3">
    <source>
        <dbReference type="ARBA" id="ARBA00022679"/>
    </source>
</evidence>
<dbReference type="PANTHER" id="PTHR12189">
    <property type="entry name" value="MRNA GUANINE-7- METHYLTRANSFERASE"/>
    <property type="match status" value="1"/>
</dbReference>
<feature type="region of interest" description="Disordered" evidence="11">
    <location>
        <begin position="36"/>
        <end position="55"/>
    </location>
</feature>
<keyword evidence="6" id="KW-0506">mRNA capping</keyword>
<keyword evidence="14" id="KW-1185">Reference proteome</keyword>
<feature type="domain" description="MRNA cap 0 methyltransferase" evidence="12">
    <location>
        <begin position="76"/>
        <end position="131"/>
    </location>
</feature>
<evidence type="ECO:0000256" key="9">
    <source>
        <dbReference type="ARBA" id="ARBA00044712"/>
    </source>
</evidence>
<dbReference type="PROSITE" id="PS51562">
    <property type="entry name" value="RNA_CAP0_MT"/>
    <property type="match status" value="1"/>
</dbReference>
<evidence type="ECO:0000256" key="7">
    <source>
        <dbReference type="ARBA" id="ARBA00032772"/>
    </source>
</evidence>
<dbReference type="GO" id="GO:0004482">
    <property type="term" value="F:mRNA 5'-cap (guanine-N7-)-methyltransferase activity"/>
    <property type="evidence" value="ECO:0007669"/>
    <property type="project" value="UniProtKB-EC"/>
</dbReference>
<dbReference type="AlphaFoldDB" id="A0A9N8WH59"/>
<feature type="compositionally biased region" description="Polar residues" evidence="11">
    <location>
        <begin position="39"/>
        <end position="55"/>
    </location>
</feature>
<dbReference type="Pfam" id="PF03291">
    <property type="entry name" value="mRNA_G-N7_MeTrfase"/>
    <property type="match status" value="1"/>
</dbReference>
<dbReference type="Gene3D" id="3.40.50.150">
    <property type="entry name" value="Vaccinia Virus protein VP39"/>
    <property type="match status" value="1"/>
</dbReference>
<evidence type="ECO:0000313" key="14">
    <source>
        <dbReference type="Proteomes" id="UP000789396"/>
    </source>
</evidence>
<dbReference type="GO" id="GO:0003723">
    <property type="term" value="F:RNA binding"/>
    <property type="evidence" value="ECO:0007669"/>
    <property type="project" value="UniProtKB-KW"/>
</dbReference>
<keyword evidence="5" id="KW-0694">RNA-binding</keyword>
<proteinExistence type="predicted"/>
<evidence type="ECO:0000256" key="4">
    <source>
        <dbReference type="ARBA" id="ARBA00022691"/>
    </source>
</evidence>
<evidence type="ECO:0000259" key="12">
    <source>
        <dbReference type="PROSITE" id="PS51562"/>
    </source>
</evidence>
<name>A0A9N8WH59_9GLOM</name>
<keyword evidence="3" id="KW-0808">Transferase</keyword>
<organism evidence="13 14">
    <name type="scientific">Racocetra fulgida</name>
    <dbReference type="NCBI Taxonomy" id="60492"/>
    <lineage>
        <taxon>Eukaryota</taxon>
        <taxon>Fungi</taxon>
        <taxon>Fungi incertae sedis</taxon>
        <taxon>Mucoromycota</taxon>
        <taxon>Glomeromycotina</taxon>
        <taxon>Glomeromycetes</taxon>
        <taxon>Diversisporales</taxon>
        <taxon>Gigasporaceae</taxon>
        <taxon>Racocetra</taxon>
    </lineage>
</organism>
<evidence type="ECO:0000256" key="11">
    <source>
        <dbReference type="SAM" id="MobiDB-lite"/>
    </source>
</evidence>
<dbReference type="GO" id="GO:0005634">
    <property type="term" value="C:nucleus"/>
    <property type="evidence" value="ECO:0007669"/>
    <property type="project" value="TreeGrafter"/>
</dbReference>
<dbReference type="InterPro" id="IPR004971">
    <property type="entry name" value="mRNA_G-N7_MeTrfase_dom"/>
</dbReference>
<comment type="catalytic activity">
    <reaction evidence="9">
        <text>a 5'-end (5'-triphosphoguanosine)-ribonucleoside in mRNA + S-adenosyl-L-methionine = a 5'-end (N(7)-methyl 5'-triphosphoguanosine)-ribonucleoside in mRNA + S-adenosyl-L-homocysteine</text>
        <dbReference type="Rhea" id="RHEA:67008"/>
        <dbReference type="Rhea" id="RHEA-COMP:17166"/>
        <dbReference type="Rhea" id="RHEA-COMP:17167"/>
        <dbReference type="ChEBI" id="CHEBI:57856"/>
        <dbReference type="ChEBI" id="CHEBI:59789"/>
        <dbReference type="ChEBI" id="CHEBI:156461"/>
        <dbReference type="ChEBI" id="CHEBI:167617"/>
        <dbReference type="EC" id="2.1.1.56"/>
    </reaction>
</comment>
<protein>
    <recommendedName>
        <fullName evidence="10">mRNA cap guanine-N(7) methyltransferase</fullName>
        <ecNumber evidence="1">2.1.1.56</ecNumber>
    </recommendedName>
    <alternativeName>
        <fullName evidence="7">mRNA (guanine-N(7))-methyltransferase</fullName>
    </alternativeName>
    <alternativeName>
        <fullName evidence="8">mRNA cap methyltransferase</fullName>
    </alternativeName>
</protein>
<evidence type="ECO:0000256" key="2">
    <source>
        <dbReference type="ARBA" id="ARBA00022603"/>
    </source>
</evidence>
<dbReference type="InterPro" id="IPR029063">
    <property type="entry name" value="SAM-dependent_MTases_sf"/>
</dbReference>
<evidence type="ECO:0000256" key="10">
    <source>
        <dbReference type="ARBA" id="ARBA00049739"/>
    </source>
</evidence>
<dbReference type="OrthoDB" id="10248867at2759"/>
<dbReference type="PANTHER" id="PTHR12189:SF2">
    <property type="entry name" value="MRNA CAP GUANINE-N7 METHYLTRANSFERASE"/>
    <property type="match status" value="1"/>
</dbReference>
<dbReference type="EMBL" id="CAJVPZ010001330">
    <property type="protein sequence ID" value="CAG8489717.1"/>
    <property type="molecule type" value="Genomic_DNA"/>
</dbReference>
<keyword evidence="2" id="KW-0489">Methyltransferase</keyword>
<evidence type="ECO:0000256" key="6">
    <source>
        <dbReference type="ARBA" id="ARBA00023042"/>
    </source>
</evidence>
<dbReference type="Proteomes" id="UP000789396">
    <property type="component" value="Unassembled WGS sequence"/>
</dbReference>
<reference evidence="13" key="1">
    <citation type="submission" date="2021-06" db="EMBL/GenBank/DDBJ databases">
        <authorList>
            <person name="Kallberg Y."/>
            <person name="Tangrot J."/>
            <person name="Rosling A."/>
        </authorList>
    </citation>
    <scope>NUCLEOTIDE SEQUENCE</scope>
    <source>
        <strain evidence="13">IN212</strain>
    </source>
</reference>
<sequence length="131" mass="14850">MSPKAVNRRYSSEYSDILNHEENREFDDQHLKRKHEANLGSNKSIKASKTSTPNSRVVREHYNKKLDVGVEKRNESTILFLKNFNNWIKSVIIGRYVGQNSNVLDIGCGKGGDLLKWKAAKISALVGLGMF</sequence>
<evidence type="ECO:0000256" key="8">
    <source>
        <dbReference type="ARBA" id="ARBA00033387"/>
    </source>
</evidence>